<reference evidence="2 3" key="1">
    <citation type="submission" date="2024-01" db="EMBL/GenBank/DDBJ databases">
        <title>The complete chloroplast genome sequence of Lithospermum erythrorhizon: insights into the phylogenetic relationship among Boraginaceae species and the maternal lineages of purple gromwells.</title>
        <authorList>
            <person name="Okada T."/>
            <person name="Watanabe K."/>
        </authorList>
    </citation>
    <scope>NUCLEOTIDE SEQUENCE [LARGE SCALE GENOMIC DNA]</scope>
</reference>
<comment type="caution">
    <text evidence="2">The sequence shown here is derived from an EMBL/GenBank/DDBJ whole genome shotgun (WGS) entry which is preliminary data.</text>
</comment>
<dbReference type="InterPro" id="IPR002156">
    <property type="entry name" value="RNaseH_domain"/>
</dbReference>
<organism evidence="2 3">
    <name type="scientific">Lithospermum erythrorhizon</name>
    <name type="common">Purple gromwell</name>
    <name type="synonym">Lithospermum officinale var. erythrorhizon</name>
    <dbReference type="NCBI Taxonomy" id="34254"/>
    <lineage>
        <taxon>Eukaryota</taxon>
        <taxon>Viridiplantae</taxon>
        <taxon>Streptophyta</taxon>
        <taxon>Embryophyta</taxon>
        <taxon>Tracheophyta</taxon>
        <taxon>Spermatophyta</taxon>
        <taxon>Magnoliopsida</taxon>
        <taxon>eudicotyledons</taxon>
        <taxon>Gunneridae</taxon>
        <taxon>Pentapetalae</taxon>
        <taxon>asterids</taxon>
        <taxon>lamiids</taxon>
        <taxon>Boraginales</taxon>
        <taxon>Boraginaceae</taxon>
        <taxon>Boraginoideae</taxon>
        <taxon>Lithospermeae</taxon>
        <taxon>Lithospermum</taxon>
    </lineage>
</organism>
<dbReference type="PANTHER" id="PTHR48475">
    <property type="entry name" value="RIBONUCLEASE H"/>
    <property type="match status" value="1"/>
</dbReference>
<dbReference type="InterPro" id="IPR012337">
    <property type="entry name" value="RNaseH-like_sf"/>
</dbReference>
<evidence type="ECO:0000313" key="3">
    <source>
        <dbReference type="Proteomes" id="UP001454036"/>
    </source>
</evidence>
<gene>
    <name evidence="2" type="ORF">LIER_19918</name>
</gene>
<dbReference type="GO" id="GO:0003676">
    <property type="term" value="F:nucleic acid binding"/>
    <property type="evidence" value="ECO:0007669"/>
    <property type="project" value="InterPro"/>
</dbReference>
<dbReference type="InterPro" id="IPR036397">
    <property type="entry name" value="RNaseH_sf"/>
</dbReference>
<dbReference type="Proteomes" id="UP001454036">
    <property type="component" value="Unassembled WGS sequence"/>
</dbReference>
<accession>A0AAV3QJJ5</accession>
<feature type="domain" description="RNase H type-1" evidence="1">
    <location>
        <begin position="89"/>
        <end position="145"/>
    </location>
</feature>
<evidence type="ECO:0000259" key="1">
    <source>
        <dbReference type="Pfam" id="PF13456"/>
    </source>
</evidence>
<dbReference type="AlphaFoldDB" id="A0AAV3QJJ5"/>
<dbReference type="Gene3D" id="3.30.420.10">
    <property type="entry name" value="Ribonuclease H-like superfamily/Ribonuclease H"/>
    <property type="match status" value="1"/>
</dbReference>
<dbReference type="PANTHER" id="PTHR48475:SF1">
    <property type="entry name" value="RNASE H TYPE-1 DOMAIN-CONTAINING PROTEIN"/>
    <property type="match status" value="1"/>
</dbReference>
<evidence type="ECO:0000313" key="2">
    <source>
        <dbReference type="EMBL" id="GAA0164230.1"/>
    </source>
</evidence>
<dbReference type="EMBL" id="BAABME010004984">
    <property type="protein sequence ID" value="GAA0164230.1"/>
    <property type="molecule type" value="Genomic_DNA"/>
</dbReference>
<proteinExistence type="predicted"/>
<keyword evidence="3" id="KW-1185">Reference proteome</keyword>
<sequence length="198" mass="22734">MEPPKSYKEVQKQGRLTTWAVELSEFELSYIPRISVKAQALAAFVIKSIAKASPQALMQQIEDIADPKEFEWYLHVDGARNDEGVGAGGNSKLVIDQIQGKYGVKNEVLKRYHSKVVFLAQGFARIEFRHLPREENEEADRLSRLATTYYSKFPEGVYVEMCNQPTYEEGPGTYELEDLDGKPIVRTWHASKLYKYYM</sequence>
<name>A0AAV3QJJ5_LITER</name>
<dbReference type="Pfam" id="PF13456">
    <property type="entry name" value="RVT_3"/>
    <property type="match status" value="1"/>
</dbReference>
<protein>
    <recommendedName>
        <fullName evidence="1">RNase H type-1 domain-containing protein</fullName>
    </recommendedName>
</protein>
<dbReference type="SUPFAM" id="SSF53098">
    <property type="entry name" value="Ribonuclease H-like"/>
    <property type="match status" value="1"/>
</dbReference>
<dbReference type="GO" id="GO:0004523">
    <property type="term" value="F:RNA-DNA hybrid ribonuclease activity"/>
    <property type="evidence" value="ECO:0007669"/>
    <property type="project" value="InterPro"/>
</dbReference>